<dbReference type="RefSeq" id="WP_033161624.1">
    <property type="nucleotide sequence ID" value="NZ_CACVPP010000007.1"/>
</dbReference>
<dbReference type="EMBL" id="FNYK01000009">
    <property type="protein sequence ID" value="SEI55725.1"/>
    <property type="molecule type" value="Genomic_DNA"/>
</dbReference>
<reference evidence="2" key="1">
    <citation type="submission" date="2016-10" db="EMBL/GenBank/DDBJ databases">
        <authorList>
            <person name="Varghese N."/>
        </authorList>
    </citation>
    <scope>NUCLEOTIDE SEQUENCE [LARGE SCALE GENOMIC DNA]</scope>
    <source>
        <strain evidence="2">DSM 20406</strain>
    </source>
</reference>
<protein>
    <submittedName>
        <fullName evidence="1">Uncharacterized protein</fullName>
    </submittedName>
</protein>
<evidence type="ECO:0000313" key="2">
    <source>
        <dbReference type="Proteomes" id="UP000183028"/>
    </source>
</evidence>
<sequence>MLDLDIISSNKEKTEELIFDQGTITFIHDGVSSNIEIDEHKYNMITNIINETLHSLIMIPMFPHHGKWKVVIGDEEFEGSLTGLRNENFDLTEFINLHLGLNFLGFGRSLEE</sequence>
<dbReference type="GeneID" id="54119047"/>
<name>A0A1H6RW19_9FIRM</name>
<proteinExistence type="predicted"/>
<dbReference type="AlphaFoldDB" id="A0A1H6RW19"/>
<dbReference type="STRING" id="322505.SAMN04487836_1403"/>
<evidence type="ECO:0000313" key="1">
    <source>
        <dbReference type="EMBL" id="SEI55725.1"/>
    </source>
</evidence>
<keyword evidence="2" id="KW-1185">Reference proteome</keyword>
<dbReference type="Proteomes" id="UP000183028">
    <property type="component" value="Unassembled WGS sequence"/>
</dbReference>
<organism evidence="1 2">
    <name type="scientific">Sharpea azabuensis</name>
    <dbReference type="NCBI Taxonomy" id="322505"/>
    <lineage>
        <taxon>Bacteria</taxon>
        <taxon>Bacillati</taxon>
        <taxon>Bacillota</taxon>
        <taxon>Erysipelotrichia</taxon>
        <taxon>Erysipelotrichales</taxon>
        <taxon>Coprobacillaceae</taxon>
        <taxon>Sharpea</taxon>
    </lineage>
</organism>
<accession>A0A1H6RW19</accession>
<gene>
    <name evidence="1" type="ORF">SAMN04487834_100934</name>
</gene>
<dbReference type="OrthoDB" id="9881176at2"/>